<name>A0ABS4SQY6_9PROT</name>
<reference evidence="6 7" key="1">
    <citation type="submission" date="2021-03" db="EMBL/GenBank/DDBJ databases">
        <title>Genomic Encyclopedia of Type Strains, Phase III (KMG-III): the genomes of soil and plant-associated and newly described type strains.</title>
        <authorList>
            <person name="Whitman W."/>
        </authorList>
    </citation>
    <scope>NUCLEOTIDE SEQUENCE [LARGE SCALE GENOMIC DNA]</scope>
    <source>
        <strain evidence="6 7">IMMIB AFH-6</strain>
    </source>
</reference>
<evidence type="ECO:0000313" key="6">
    <source>
        <dbReference type="EMBL" id="MBP2294975.1"/>
    </source>
</evidence>
<proteinExistence type="predicted"/>
<dbReference type="InterPro" id="IPR029016">
    <property type="entry name" value="GAF-like_dom_sf"/>
</dbReference>
<feature type="domain" description="HTH iclR-type" evidence="4">
    <location>
        <begin position="2"/>
        <end position="63"/>
    </location>
</feature>
<dbReference type="InterPro" id="IPR050707">
    <property type="entry name" value="HTH_MetabolicPath_Reg"/>
</dbReference>
<dbReference type="PANTHER" id="PTHR30136:SF35">
    <property type="entry name" value="HTH-TYPE TRANSCRIPTIONAL REGULATOR RV1719"/>
    <property type="match status" value="1"/>
</dbReference>
<keyword evidence="7" id="KW-1185">Reference proteome</keyword>
<evidence type="ECO:0000313" key="7">
    <source>
        <dbReference type="Proteomes" id="UP000781958"/>
    </source>
</evidence>
<dbReference type="SMART" id="SM00346">
    <property type="entry name" value="HTH_ICLR"/>
    <property type="match status" value="1"/>
</dbReference>
<keyword evidence="1" id="KW-0805">Transcription regulation</keyword>
<dbReference type="Gene3D" id="1.10.10.10">
    <property type="entry name" value="Winged helix-like DNA-binding domain superfamily/Winged helix DNA-binding domain"/>
    <property type="match status" value="1"/>
</dbReference>
<evidence type="ECO:0000256" key="1">
    <source>
        <dbReference type="ARBA" id="ARBA00023015"/>
    </source>
</evidence>
<evidence type="ECO:0000259" key="5">
    <source>
        <dbReference type="PROSITE" id="PS51078"/>
    </source>
</evidence>
<dbReference type="SUPFAM" id="SSF46785">
    <property type="entry name" value="Winged helix' DNA-binding domain"/>
    <property type="match status" value="1"/>
</dbReference>
<dbReference type="InterPro" id="IPR005471">
    <property type="entry name" value="Tscrpt_reg_IclR_N"/>
</dbReference>
<dbReference type="Gene3D" id="3.30.450.40">
    <property type="match status" value="1"/>
</dbReference>
<dbReference type="SUPFAM" id="SSF55781">
    <property type="entry name" value="GAF domain-like"/>
    <property type="match status" value="1"/>
</dbReference>
<evidence type="ECO:0000259" key="4">
    <source>
        <dbReference type="PROSITE" id="PS51077"/>
    </source>
</evidence>
<keyword evidence="2 6" id="KW-0238">DNA-binding</keyword>
<accession>A0ABS4SQY6</accession>
<feature type="domain" description="IclR-ED" evidence="5">
    <location>
        <begin position="64"/>
        <end position="247"/>
    </location>
</feature>
<protein>
    <submittedName>
        <fullName evidence="6">DNA-binding IclR family transcriptional regulator</fullName>
    </submittedName>
</protein>
<dbReference type="RefSeq" id="WP_209769338.1">
    <property type="nucleotide sequence ID" value="NZ_JAGINP010000019.1"/>
</dbReference>
<dbReference type="InterPro" id="IPR036390">
    <property type="entry name" value="WH_DNA-bd_sf"/>
</dbReference>
<dbReference type="InterPro" id="IPR014757">
    <property type="entry name" value="Tscrpt_reg_IclR_C"/>
</dbReference>
<organism evidence="6 7">
    <name type="scientific">Azospirillum rugosum</name>
    <dbReference type="NCBI Taxonomy" id="416170"/>
    <lineage>
        <taxon>Bacteria</taxon>
        <taxon>Pseudomonadati</taxon>
        <taxon>Pseudomonadota</taxon>
        <taxon>Alphaproteobacteria</taxon>
        <taxon>Rhodospirillales</taxon>
        <taxon>Azospirillaceae</taxon>
        <taxon>Azospirillum</taxon>
    </lineage>
</organism>
<dbReference type="InterPro" id="IPR036388">
    <property type="entry name" value="WH-like_DNA-bd_sf"/>
</dbReference>
<dbReference type="GO" id="GO:0003677">
    <property type="term" value="F:DNA binding"/>
    <property type="evidence" value="ECO:0007669"/>
    <property type="project" value="UniProtKB-KW"/>
</dbReference>
<evidence type="ECO:0000256" key="2">
    <source>
        <dbReference type="ARBA" id="ARBA00023125"/>
    </source>
</evidence>
<dbReference type="PROSITE" id="PS51077">
    <property type="entry name" value="HTH_ICLR"/>
    <property type="match status" value="1"/>
</dbReference>
<dbReference type="EMBL" id="JAGINP010000019">
    <property type="protein sequence ID" value="MBP2294975.1"/>
    <property type="molecule type" value="Genomic_DNA"/>
</dbReference>
<sequence>MIRAVDRAFDILDCFKTATELNLSELSERTGLSKSTAHRFLAVLEERGAVVRDPKTQRFAIGPAILALSAKQNGPEELQRLAQPIMAELRDSSGETTVLSLRVGDHRIAVDQCESHQQLRRSVQIGEVRPLYLGGAGKAMLAYSDMVERERILQSMPRERITSYTITDPDLLAAELDRIRKRGYAVAENEYLFGVISIAAPVFDAARRAIAALTLTGPVFRITPEMVQRLGPDVAEAAGKLTRLIAPDAKRASVSAASEPEQRRSA</sequence>
<dbReference type="PANTHER" id="PTHR30136">
    <property type="entry name" value="HELIX-TURN-HELIX TRANSCRIPTIONAL REGULATOR, ICLR FAMILY"/>
    <property type="match status" value="1"/>
</dbReference>
<comment type="caution">
    <text evidence="6">The sequence shown here is derived from an EMBL/GenBank/DDBJ whole genome shotgun (WGS) entry which is preliminary data.</text>
</comment>
<gene>
    <name evidence="6" type="ORF">J2851_004778</name>
</gene>
<dbReference type="Proteomes" id="UP000781958">
    <property type="component" value="Unassembled WGS sequence"/>
</dbReference>
<keyword evidence="3" id="KW-0804">Transcription</keyword>
<dbReference type="Pfam" id="PF09339">
    <property type="entry name" value="HTH_IclR"/>
    <property type="match status" value="1"/>
</dbReference>
<evidence type="ECO:0000256" key="3">
    <source>
        <dbReference type="ARBA" id="ARBA00023163"/>
    </source>
</evidence>
<dbReference type="PROSITE" id="PS51078">
    <property type="entry name" value="ICLR_ED"/>
    <property type="match status" value="1"/>
</dbReference>
<dbReference type="Pfam" id="PF01614">
    <property type="entry name" value="IclR_C"/>
    <property type="match status" value="1"/>
</dbReference>